<protein>
    <recommendedName>
        <fullName evidence="4">Ribosomal protein S3</fullName>
    </recommendedName>
</protein>
<reference evidence="2 3" key="1">
    <citation type="submission" date="2017-06" db="EMBL/GenBank/DDBJ databases">
        <authorList>
            <person name="Kim H.J."/>
            <person name="Triplett B.A."/>
        </authorList>
    </citation>
    <scope>NUCLEOTIDE SEQUENCE [LARGE SCALE GENOMIC DNA]</scope>
    <source>
        <strain evidence="2 3">DSM 14713</strain>
    </source>
</reference>
<name>A0A250IRT7_9BACT</name>
<dbReference type="KEGG" id="mbd:MEBOL_007463"/>
<accession>A0A250IRT7</accession>
<evidence type="ECO:0000313" key="3">
    <source>
        <dbReference type="Proteomes" id="UP000217289"/>
    </source>
</evidence>
<proteinExistence type="predicted"/>
<dbReference type="EMBL" id="CP022163">
    <property type="protein sequence ID" value="ATB33962.1"/>
    <property type="molecule type" value="Genomic_DNA"/>
</dbReference>
<feature type="signal peptide" evidence="1">
    <location>
        <begin position="1"/>
        <end position="33"/>
    </location>
</feature>
<evidence type="ECO:0008006" key="4">
    <source>
        <dbReference type="Google" id="ProtNLM"/>
    </source>
</evidence>
<gene>
    <name evidence="2" type="ORF">MEBOL_007463</name>
</gene>
<keyword evidence="3" id="KW-1185">Reference proteome</keyword>
<dbReference type="InterPro" id="IPR021957">
    <property type="entry name" value="DUF3574"/>
</dbReference>
<dbReference type="Pfam" id="PF12098">
    <property type="entry name" value="DUF3574"/>
    <property type="match status" value="1"/>
</dbReference>
<sequence>MSPSLSIASRRAPALSLMLALGLVLSACGPEDAACAVGAEQYRTELFFGLDRENAEPVSEAEFQDFVDTAVTPRFKDGLTLFDANGQYLMDNGDLVHENSKVIVLLHDGGAARSADINTIREEYKQRFSQESVLRIDSTSCVAFD</sequence>
<keyword evidence="1" id="KW-0732">Signal</keyword>
<evidence type="ECO:0000256" key="1">
    <source>
        <dbReference type="SAM" id="SignalP"/>
    </source>
</evidence>
<evidence type="ECO:0000313" key="2">
    <source>
        <dbReference type="EMBL" id="ATB33962.1"/>
    </source>
</evidence>
<feature type="chain" id="PRO_5012354672" description="Ribosomal protein S3" evidence="1">
    <location>
        <begin position="34"/>
        <end position="145"/>
    </location>
</feature>
<dbReference type="Proteomes" id="UP000217289">
    <property type="component" value="Chromosome"/>
</dbReference>
<dbReference type="OrthoDB" id="794286at2"/>
<dbReference type="AlphaFoldDB" id="A0A250IRT7"/>
<dbReference type="RefSeq" id="WP_095981919.1">
    <property type="nucleotide sequence ID" value="NZ_CP022163.1"/>
</dbReference>
<organism evidence="2 3">
    <name type="scientific">Melittangium boletus DSM 14713</name>
    <dbReference type="NCBI Taxonomy" id="1294270"/>
    <lineage>
        <taxon>Bacteria</taxon>
        <taxon>Pseudomonadati</taxon>
        <taxon>Myxococcota</taxon>
        <taxon>Myxococcia</taxon>
        <taxon>Myxococcales</taxon>
        <taxon>Cystobacterineae</taxon>
        <taxon>Archangiaceae</taxon>
        <taxon>Melittangium</taxon>
    </lineage>
</organism>